<reference evidence="2" key="1">
    <citation type="submission" date="2025-08" db="UniProtKB">
        <authorList>
            <consortium name="Ensembl"/>
        </authorList>
    </citation>
    <scope>IDENTIFICATION</scope>
</reference>
<dbReference type="Proteomes" id="UP000264820">
    <property type="component" value="Unplaced"/>
</dbReference>
<dbReference type="InterPro" id="IPR014721">
    <property type="entry name" value="Ribsml_uS5_D2-typ_fold_subgr"/>
</dbReference>
<sequence>VFPEKGSFKWKAPSNIALVKYWGKLENQIPANPSISFTLDAYCQTHHVNFRLIYFLKRNRKNPLSPKS</sequence>
<name>A0A3Q2XTX1_HIPCM</name>
<evidence type="ECO:0000313" key="2">
    <source>
        <dbReference type="Ensembl" id="ENSHCOP00000008335.1"/>
    </source>
</evidence>
<protein>
    <recommendedName>
        <fullName evidence="1">Diphosphomevalonate decarboxylase-like N-terminal domain-containing protein</fullName>
    </recommendedName>
</protein>
<feature type="domain" description="Diphosphomevalonate decarboxylase-like N-terminal" evidence="1">
    <location>
        <begin position="12"/>
        <end position="50"/>
    </location>
</feature>
<dbReference type="Gene3D" id="3.30.230.10">
    <property type="match status" value="1"/>
</dbReference>
<organism evidence="2 3">
    <name type="scientific">Hippocampus comes</name>
    <name type="common">Tiger tail seahorse</name>
    <dbReference type="NCBI Taxonomy" id="109280"/>
    <lineage>
        <taxon>Eukaryota</taxon>
        <taxon>Metazoa</taxon>
        <taxon>Chordata</taxon>
        <taxon>Craniata</taxon>
        <taxon>Vertebrata</taxon>
        <taxon>Euteleostomi</taxon>
        <taxon>Actinopterygii</taxon>
        <taxon>Neopterygii</taxon>
        <taxon>Teleostei</taxon>
        <taxon>Neoteleostei</taxon>
        <taxon>Acanthomorphata</taxon>
        <taxon>Syngnathiaria</taxon>
        <taxon>Syngnathiformes</taxon>
        <taxon>Syngnathoidei</taxon>
        <taxon>Syngnathidae</taxon>
        <taxon>Hippocampus</taxon>
    </lineage>
</organism>
<accession>A0A3Q2XTX1</accession>
<evidence type="ECO:0000313" key="3">
    <source>
        <dbReference type="Proteomes" id="UP000264820"/>
    </source>
</evidence>
<reference evidence="2" key="2">
    <citation type="submission" date="2025-09" db="UniProtKB">
        <authorList>
            <consortium name="Ensembl"/>
        </authorList>
    </citation>
    <scope>IDENTIFICATION</scope>
</reference>
<keyword evidence="3" id="KW-1185">Reference proteome</keyword>
<dbReference type="AlphaFoldDB" id="A0A3Q2XTX1"/>
<dbReference type="Pfam" id="PF22700">
    <property type="entry name" value="MVD-like_N"/>
    <property type="match status" value="1"/>
</dbReference>
<proteinExistence type="predicted"/>
<evidence type="ECO:0000259" key="1">
    <source>
        <dbReference type="Pfam" id="PF22700"/>
    </source>
</evidence>
<dbReference type="InterPro" id="IPR053859">
    <property type="entry name" value="MVD-like_N"/>
</dbReference>
<dbReference type="Ensembl" id="ENSHCOT00000000481.1">
    <property type="protein sequence ID" value="ENSHCOP00000008335.1"/>
    <property type="gene ID" value="ENSHCOG00000010567.1"/>
</dbReference>